<sequence length="104" mass="10985">MARPHLSTARPHLSTARPHLTASLINGAASPHSSCPHFSASPPSLSNSPHTASLSLCDHVSAKKKNKRSKRGGVSLGLGRGSRLGWETNWTKATPWLRTGDATA</sequence>
<accession>A0A2N9EYK2</accession>
<reference evidence="2" key="1">
    <citation type="submission" date="2018-02" db="EMBL/GenBank/DDBJ databases">
        <authorList>
            <person name="Cohen D.B."/>
            <person name="Kent A.D."/>
        </authorList>
    </citation>
    <scope>NUCLEOTIDE SEQUENCE</scope>
</reference>
<feature type="compositionally biased region" description="Polar residues" evidence="1">
    <location>
        <begin position="41"/>
        <end position="52"/>
    </location>
</feature>
<organism evidence="2">
    <name type="scientific">Fagus sylvatica</name>
    <name type="common">Beechnut</name>
    <dbReference type="NCBI Taxonomy" id="28930"/>
    <lineage>
        <taxon>Eukaryota</taxon>
        <taxon>Viridiplantae</taxon>
        <taxon>Streptophyta</taxon>
        <taxon>Embryophyta</taxon>
        <taxon>Tracheophyta</taxon>
        <taxon>Spermatophyta</taxon>
        <taxon>Magnoliopsida</taxon>
        <taxon>eudicotyledons</taxon>
        <taxon>Gunneridae</taxon>
        <taxon>Pentapetalae</taxon>
        <taxon>rosids</taxon>
        <taxon>fabids</taxon>
        <taxon>Fagales</taxon>
        <taxon>Fagaceae</taxon>
        <taxon>Fagus</taxon>
    </lineage>
</organism>
<dbReference type="EMBL" id="OIVN01000410">
    <property type="protein sequence ID" value="SPC79741.1"/>
    <property type="molecule type" value="Genomic_DNA"/>
</dbReference>
<gene>
    <name evidence="2" type="ORF">FSB_LOCUS7623</name>
</gene>
<dbReference type="AlphaFoldDB" id="A0A2N9EYK2"/>
<evidence type="ECO:0000256" key="1">
    <source>
        <dbReference type="SAM" id="MobiDB-lite"/>
    </source>
</evidence>
<feature type="region of interest" description="Disordered" evidence="1">
    <location>
        <begin position="1"/>
        <end position="52"/>
    </location>
</feature>
<proteinExistence type="predicted"/>
<name>A0A2N9EYK2_FAGSY</name>
<evidence type="ECO:0000313" key="2">
    <source>
        <dbReference type="EMBL" id="SPC79741.1"/>
    </source>
</evidence>
<protein>
    <submittedName>
        <fullName evidence="2">Uncharacterized protein</fullName>
    </submittedName>
</protein>